<dbReference type="NCBIfam" id="TIGR00649">
    <property type="entry name" value="MG423"/>
    <property type="match status" value="1"/>
</dbReference>
<sequence length="554" mass="61063">MAKPRLRIIPLGGVGEIGKSMTLYEYRGDMVIVDAGAKFPGEDLRGVDLIIPDVRYVKERLSKLRAILLTHGHEDHIGGIPFLLSELRPIAPIPVYGSELAVAYARTKVEELGNPKLADFQVVKPHTRYRLGHNFEAEFIPVTHSIPGSYAIALKTPLGWVVHTGDYKFDPTPPLGPTTDQERLRALGREGVLVLLSDAVRVERPGHTPSEAVVSETLDRIIGSARGRVILTTFASNITRLDQAIRAAHRHGRKVAISGRSMEQSTRVAMELGYLRPPDGVIVPLEVATALPRKQSMILTTGSQGEATAALARIAVGDHPHIKLAEGDTVIFSATPIPGNEETVSQTIDQLFRQGVRVIYPEIEPTVHVSGHASRDELKLMLRLVRPRFCVPIHGEYRHLALYRELAGELGYPPERVLIPELGSILSFGREDARREGTVDTGPILVDFVTSQQAILRRRDEIATSGVIIATFVIDRETGGLIAGPEVSAQGLNGQISDEVLEKVTDEFRRFLEKRQKGGFSHGYLVSRTKNVLGRQLYRRAKTRPLILPIISEL</sequence>
<feature type="binding site" evidence="12">
    <location>
        <position position="75"/>
    </location>
    <ligand>
        <name>Zn(2+)</name>
        <dbReference type="ChEBI" id="CHEBI:29105"/>
        <label>1</label>
        <note>catalytic</note>
    </ligand>
</feature>
<dbReference type="PROSITE" id="PS01292">
    <property type="entry name" value="UPF0036"/>
    <property type="match status" value="1"/>
</dbReference>
<evidence type="ECO:0000256" key="5">
    <source>
        <dbReference type="ARBA" id="ARBA00022801"/>
    </source>
</evidence>
<dbReference type="Pfam" id="PF22505">
    <property type="entry name" value="RNase_J_b_CASP"/>
    <property type="match status" value="1"/>
</dbReference>
<dbReference type="PANTHER" id="PTHR43694:SF1">
    <property type="entry name" value="RIBONUCLEASE J"/>
    <property type="match status" value="1"/>
</dbReference>
<feature type="binding site" evidence="12">
    <location>
        <position position="73"/>
    </location>
    <ligand>
        <name>Zn(2+)</name>
        <dbReference type="ChEBI" id="CHEBI:29105"/>
        <label>1</label>
        <note>catalytic</note>
    </ligand>
</feature>
<dbReference type="CDD" id="cd07714">
    <property type="entry name" value="RNaseJ_MBL-fold"/>
    <property type="match status" value="1"/>
</dbReference>
<keyword evidence="3 12" id="KW-0479">Metal-binding</keyword>
<evidence type="ECO:0000256" key="4">
    <source>
        <dbReference type="ARBA" id="ARBA00022759"/>
    </source>
</evidence>
<dbReference type="GO" id="GO:0004534">
    <property type="term" value="F:5'-3' RNA exonuclease activity"/>
    <property type="evidence" value="ECO:0007669"/>
    <property type="project" value="UniProtKB-UniRule"/>
</dbReference>
<evidence type="ECO:0000256" key="6">
    <source>
        <dbReference type="ARBA" id="ARBA00022833"/>
    </source>
</evidence>
<evidence type="ECO:0000256" key="10">
    <source>
        <dbReference type="PIRSR" id="PIRSR004803-1"/>
    </source>
</evidence>
<keyword evidence="6 12" id="KW-0862">Zinc</keyword>
<evidence type="ECO:0000256" key="8">
    <source>
        <dbReference type="ARBA" id="ARBA00022884"/>
    </source>
</evidence>
<keyword evidence="4 9" id="KW-0255">Endonuclease</keyword>
<dbReference type="Pfam" id="PF17770">
    <property type="entry name" value="RNase_J_C"/>
    <property type="match status" value="1"/>
</dbReference>
<comment type="caution">
    <text evidence="14">The sequence shown here is derived from an EMBL/GenBank/DDBJ whole genome shotgun (WGS) entry which is preliminary data.</text>
</comment>
<dbReference type="Pfam" id="PF00753">
    <property type="entry name" value="Lactamase_B"/>
    <property type="match status" value="1"/>
</dbReference>
<keyword evidence="12" id="KW-0106">Calcium</keyword>
<feature type="binding site" evidence="12">
    <location>
        <position position="144"/>
    </location>
    <ligand>
        <name>Zn(2+)</name>
        <dbReference type="ChEBI" id="CHEBI:29105"/>
        <label>1</label>
        <note>catalytic</note>
    </ligand>
</feature>
<keyword evidence="9" id="KW-0698">rRNA processing</keyword>
<dbReference type="InterPro" id="IPR041636">
    <property type="entry name" value="RNase_J_C"/>
</dbReference>
<dbReference type="SUPFAM" id="SSF56281">
    <property type="entry name" value="Metallo-hydrolase/oxidoreductase"/>
    <property type="match status" value="1"/>
</dbReference>
<comment type="subcellular location">
    <subcellularLocation>
        <location evidence="9">Cytoplasm</location>
    </subcellularLocation>
</comment>
<evidence type="ECO:0000256" key="2">
    <source>
        <dbReference type="ARBA" id="ARBA00022722"/>
    </source>
</evidence>
<comment type="subunit">
    <text evidence="9">Homodimer, may be a subunit of the RNA degradosome.</text>
</comment>
<keyword evidence="8 9" id="KW-0694">RNA-binding</keyword>
<feature type="binding site" evidence="12">
    <location>
        <position position="166"/>
    </location>
    <ligand>
        <name>Zn(2+)</name>
        <dbReference type="ChEBI" id="CHEBI:29105"/>
        <label>1</label>
        <note>catalytic</note>
    </ligand>
</feature>
<keyword evidence="7 9" id="KW-0269">Exonuclease</keyword>
<dbReference type="GO" id="GO:0003723">
    <property type="term" value="F:RNA binding"/>
    <property type="evidence" value="ECO:0007669"/>
    <property type="project" value="UniProtKB-UniRule"/>
</dbReference>
<dbReference type="InterPro" id="IPR001279">
    <property type="entry name" value="Metallo-B-lactamas"/>
</dbReference>
<dbReference type="PIRSF" id="PIRSF004803">
    <property type="entry name" value="RnjA"/>
    <property type="match status" value="1"/>
</dbReference>
<dbReference type="GO" id="GO:0008270">
    <property type="term" value="F:zinc ion binding"/>
    <property type="evidence" value="ECO:0007669"/>
    <property type="project" value="InterPro"/>
</dbReference>
<accession>A0A831X9H4</accession>
<dbReference type="InterPro" id="IPR055132">
    <property type="entry name" value="RNase_J_b_CASP"/>
</dbReference>
<dbReference type="InterPro" id="IPR001587">
    <property type="entry name" value="RNase_J_CS"/>
</dbReference>
<proteinExistence type="inferred from homology"/>
<evidence type="ECO:0000256" key="1">
    <source>
        <dbReference type="ARBA" id="ARBA00022490"/>
    </source>
</evidence>
<feature type="binding site" evidence="12">
    <location>
        <position position="76"/>
    </location>
    <ligand>
        <name>Zn(2+)</name>
        <dbReference type="ChEBI" id="CHEBI:29105"/>
        <label>1</label>
        <note>catalytic</note>
    </ligand>
</feature>
<dbReference type="Gene3D" id="3.60.15.10">
    <property type="entry name" value="Ribonuclease Z/Hydroxyacylglutathione hydrolase-like"/>
    <property type="match status" value="1"/>
</dbReference>
<evidence type="ECO:0000256" key="3">
    <source>
        <dbReference type="ARBA" id="ARBA00022723"/>
    </source>
</evidence>
<evidence type="ECO:0000256" key="11">
    <source>
        <dbReference type="PIRSR" id="PIRSR004803-2"/>
    </source>
</evidence>
<name>A0A831X9H4_9BACT</name>
<feature type="binding site" evidence="12">
    <location>
        <position position="71"/>
    </location>
    <ligand>
        <name>Zn(2+)</name>
        <dbReference type="ChEBI" id="CHEBI:29105"/>
        <label>1</label>
        <note>catalytic</note>
    </ligand>
</feature>
<feature type="binding site" evidence="12">
    <location>
        <position position="46"/>
    </location>
    <ligand>
        <name>Ca(2+)</name>
        <dbReference type="ChEBI" id="CHEBI:29108"/>
    </ligand>
</feature>
<feature type="binding site" evidence="12">
    <location>
        <position position="447"/>
    </location>
    <ligand>
        <name>Ca(2+)</name>
        <dbReference type="ChEBI" id="CHEBI:29108"/>
    </ligand>
</feature>
<protein>
    <recommendedName>
        <fullName evidence="9">Ribonuclease J</fullName>
        <shortName evidence="9">RNase J</shortName>
        <ecNumber evidence="9">3.1.-.-</ecNumber>
    </recommendedName>
</protein>
<dbReference type="AlphaFoldDB" id="A0A831X9H4"/>
<keyword evidence="5 9" id="KW-0378">Hydrolase</keyword>
<dbReference type="EC" id="3.1.-.-" evidence="9"/>
<dbReference type="Pfam" id="PF07521">
    <property type="entry name" value="RMMBL"/>
    <property type="match status" value="1"/>
</dbReference>
<dbReference type="HAMAP" id="MF_01491">
    <property type="entry name" value="RNase_J_bact"/>
    <property type="match status" value="1"/>
</dbReference>
<dbReference type="GO" id="GO:0004521">
    <property type="term" value="F:RNA endonuclease activity"/>
    <property type="evidence" value="ECO:0007669"/>
    <property type="project" value="UniProtKB-UniRule"/>
</dbReference>
<dbReference type="PANTHER" id="PTHR43694">
    <property type="entry name" value="RIBONUCLEASE J"/>
    <property type="match status" value="1"/>
</dbReference>
<dbReference type="SMART" id="SM00849">
    <property type="entry name" value="Lactamase_B"/>
    <property type="match status" value="1"/>
</dbReference>
<comment type="function">
    <text evidence="9">An RNase that has 5'-3' exonuclease and possibly endonuclease activity. Involved in maturation of rRNA and in some organisms also mRNA maturation and/or decay.</text>
</comment>
<evidence type="ECO:0000259" key="13">
    <source>
        <dbReference type="SMART" id="SM00849"/>
    </source>
</evidence>
<feature type="binding site" evidence="11">
    <location>
        <begin position="235"/>
        <end position="237"/>
    </location>
    <ligand>
        <name>substrate</name>
    </ligand>
</feature>
<evidence type="ECO:0000256" key="7">
    <source>
        <dbReference type="ARBA" id="ARBA00022839"/>
    </source>
</evidence>
<organism evidence="14">
    <name type="scientific">Thermorudis peleae</name>
    <dbReference type="NCBI Taxonomy" id="1382356"/>
    <lineage>
        <taxon>Bacteria</taxon>
        <taxon>Pseudomonadati</taxon>
        <taxon>Thermomicrobiota</taxon>
        <taxon>Thermomicrobia</taxon>
        <taxon>Thermomicrobia incertae sedis</taxon>
        <taxon>Thermorudis</taxon>
    </lineage>
</organism>
<dbReference type="InterPro" id="IPR042173">
    <property type="entry name" value="RNase_J_2"/>
</dbReference>
<dbReference type="InterPro" id="IPR011108">
    <property type="entry name" value="RMMBL"/>
</dbReference>
<feature type="binding site" evidence="12">
    <location>
        <position position="48"/>
    </location>
    <ligand>
        <name>Ca(2+)</name>
        <dbReference type="ChEBI" id="CHEBI:29108"/>
    </ligand>
</feature>
<dbReference type="Gene3D" id="3.10.20.580">
    <property type="match status" value="1"/>
</dbReference>
<evidence type="ECO:0000313" key="14">
    <source>
        <dbReference type="EMBL" id="HEG92335.1"/>
    </source>
</evidence>
<dbReference type="GO" id="GO:0005737">
    <property type="term" value="C:cytoplasm"/>
    <property type="evidence" value="ECO:0007669"/>
    <property type="project" value="UniProtKB-SubCell"/>
</dbReference>
<evidence type="ECO:0000256" key="9">
    <source>
        <dbReference type="HAMAP-Rule" id="MF_01491"/>
    </source>
</evidence>
<dbReference type="EMBL" id="DSIY01000302">
    <property type="protein sequence ID" value="HEG92335.1"/>
    <property type="molecule type" value="Genomic_DNA"/>
</dbReference>
<keyword evidence="1 9" id="KW-0963">Cytoplasm</keyword>
<feature type="binding site" evidence="9 11">
    <location>
        <begin position="368"/>
        <end position="372"/>
    </location>
    <ligand>
        <name>substrate</name>
    </ligand>
</feature>
<dbReference type="InterPro" id="IPR004613">
    <property type="entry name" value="RNase_J"/>
</dbReference>
<dbReference type="InterPro" id="IPR030854">
    <property type="entry name" value="RNase_J_bac"/>
</dbReference>
<keyword evidence="2 9" id="KW-0540">Nuclease</keyword>
<feature type="active site" description="Proton donor" evidence="10">
    <location>
        <position position="198"/>
    </location>
</feature>
<comment type="similarity">
    <text evidence="9">Belongs to the metallo-beta-lactamase superfamily. RNA-metabolizing metallo-beta-lactamase-like family. Bacterial RNase J subfamily.</text>
</comment>
<reference evidence="14" key="1">
    <citation type="journal article" date="2020" name="mSystems">
        <title>Genome- and Community-Level Interaction Insights into Carbon Utilization and Element Cycling Functions of Hydrothermarchaeota in Hydrothermal Sediment.</title>
        <authorList>
            <person name="Zhou Z."/>
            <person name="Liu Y."/>
            <person name="Xu W."/>
            <person name="Pan J."/>
            <person name="Luo Z.H."/>
            <person name="Li M."/>
        </authorList>
    </citation>
    <scope>NUCLEOTIDE SEQUENCE [LARGE SCALE GENOMIC DNA]</scope>
    <source>
        <strain evidence="14">SpSt-210</strain>
    </source>
</reference>
<comment type="cofactor">
    <cofactor evidence="12">
        <name>Zn(2+)</name>
        <dbReference type="ChEBI" id="CHEBI:29105"/>
    </cofactor>
    <text evidence="12">Binds 2 Zn(2+) ions per subunit. It is not clear if Zn(2+) or Mg(2+) is physiologically important.</text>
</comment>
<feature type="binding site" evidence="12">
    <location>
        <position position="394"/>
    </location>
    <ligand>
        <name>Zn(2+)</name>
        <dbReference type="ChEBI" id="CHEBI:29105"/>
        <label>1</label>
        <note>catalytic</note>
    </ligand>
</feature>
<dbReference type="GO" id="GO:0006364">
    <property type="term" value="P:rRNA processing"/>
    <property type="evidence" value="ECO:0007669"/>
    <property type="project" value="UniProtKB-UniRule"/>
</dbReference>
<dbReference type="InterPro" id="IPR036866">
    <property type="entry name" value="RibonucZ/Hydroxyglut_hydro"/>
</dbReference>
<feature type="active site" description="Proton acceptor" evidence="10">
    <location>
        <position position="372"/>
    </location>
</feature>
<evidence type="ECO:0000256" key="12">
    <source>
        <dbReference type="PIRSR" id="PIRSR004803-3"/>
    </source>
</evidence>
<comment type="cofactor">
    <cofactor evidence="12">
        <name>Ca(2+)</name>
        <dbReference type="ChEBI" id="CHEBI:29108"/>
    </cofactor>
    <text evidence="12">Binds 1 Ca(2+) cation per subunit. Seen in 1 crystal structure, it is not clear if it is physiologically important.</text>
</comment>
<feature type="domain" description="Metallo-beta-lactamase" evidence="13">
    <location>
        <begin position="18"/>
        <end position="218"/>
    </location>
</feature>
<dbReference type="Gene3D" id="3.40.50.10710">
    <property type="entry name" value="Metallo-hydrolase/oxidoreductase"/>
    <property type="match status" value="1"/>
</dbReference>
<gene>
    <name evidence="9" type="primary">rnj</name>
    <name evidence="14" type="ORF">ENP34_13015</name>
</gene>